<gene>
    <name evidence="2" type="ORF">BVU17_08630</name>
</gene>
<organism evidence="2 3">
    <name type="scientific">Haloarcula taiwanensis</name>
    <dbReference type="NCBI Taxonomy" id="1932004"/>
    <lineage>
        <taxon>Archaea</taxon>
        <taxon>Methanobacteriati</taxon>
        <taxon>Methanobacteriota</taxon>
        <taxon>Stenosarchaea group</taxon>
        <taxon>Halobacteria</taxon>
        <taxon>Halobacteriales</taxon>
        <taxon>Haloarculaceae</taxon>
        <taxon>Haloarcula</taxon>
    </lineage>
</organism>
<dbReference type="AlphaFoldDB" id="A0A2H5A2G6"/>
<evidence type="ECO:0000313" key="2">
    <source>
        <dbReference type="EMBL" id="AUG48877.1"/>
    </source>
</evidence>
<evidence type="ECO:0000259" key="1">
    <source>
        <dbReference type="Pfam" id="PF18545"/>
    </source>
</evidence>
<feature type="domain" description="Halobacterial output" evidence="1">
    <location>
        <begin position="5"/>
        <end position="73"/>
    </location>
</feature>
<sequence>MTEPYDSVTGVVVRAVSTANDCDPLDLPPLADTVDGDVLEALFPVPDSDLTVSFEFAGRAVVIQSPATVYVQPASRSE</sequence>
<dbReference type="InterPro" id="IPR040624">
    <property type="entry name" value="HalOD1"/>
</dbReference>
<name>A0A2H5A2G6_9EURY</name>
<proteinExistence type="predicted"/>
<dbReference type="Proteomes" id="UP000242917">
    <property type="component" value="Chromosome I"/>
</dbReference>
<reference evidence="2 3" key="1">
    <citation type="submission" date="2017-01" db="EMBL/GenBank/DDBJ databases">
        <title>A Red Light-Sensitive Sensory Rhodopsin I From Haloarcula taiwanensis, A New Haloarchaeon Isolated From Taiwan.</title>
        <authorList>
            <person name="Yang C.-S."/>
            <person name="Han Y.-A."/>
            <person name="Chen P.-C."/>
            <person name="Ng W.V."/>
            <person name="Chen T.-W."/>
        </authorList>
    </citation>
    <scope>NUCLEOTIDE SEQUENCE [LARGE SCALE GENOMIC DNA]</scope>
    <source>
        <strain evidence="2 3">Taiwanensis</strain>
    </source>
</reference>
<protein>
    <recommendedName>
        <fullName evidence="1">Halobacterial output domain-containing protein</fullName>
    </recommendedName>
</protein>
<dbReference type="KEGG" id="hta:BVU17_08630"/>
<dbReference type="EMBL" id="CP019154">
    <property type="protein sequence ID" value="AUG48877.1"/>
    <property type="molecule type" value="Genomic_DNA"/>
</dbReference>
<evidence type="ECO:0000313" key="3">
    <source>
        <dbReference type="Proteomes" id="UP000242917"/>
    </source>
</evidence>
<accession>A0A2H5A2G6</accession>
<keyword evidence="3" id="KW-1185">Reference proteome</keyword>
<dbReference type="Pfam" id="PF18545">
    <property type="entry name" value="HalOD1"/>
    <property type="match status" value="1"/>
</dbReference>